<name>A0A173USM5_EUBRA</name>
<sequence length="305" mass="34541">MKIGIPRALLYYRYHVLWNTFFQELGIETVISPHTNKTLMDAGSHYAIDENCLSSKLFFGHVSALEGKCDAVFVPRIANYGKDGVMCSRFEGLYDMAVNTFRDHDIDFVTCNVDIQQKCPEEQAYIMLGVSLGASEAKAREAYQKSYQAWQAAQKAHIAEEEARLHDDRIKILVVGHSYNLYDEYIGKPILKGIEQLDAVPICSDAVDLKQAQEDSLNICKSVPWIMSRELLGSIAKYHNDVDGIILLTAFPCGPDSMINEMIIRRIKDRPILNLLLDSQDGNAGIETRLESFIDIIRFRKEARL</sequence>
<gene>
    <name evidence="2" type="ORF">ERS852448_02231</name>
</gene>
<organism evidence="2 3">
    <name type="scientific">Eubacterium ramulus</name>
    <dbReference type="NCBI Taxonomy" id="39490"/>
    <lineage>
        <taxon>Bacteria</taxon>
        <taxon>Bacillati</taxon>
        <taxon>Bacillota</taxon>
        <taxon>Clostridia</taxon>
        <taxon>Eubacteriales</taxon>
        <taxon>Eubacteriaceae</taxon>
        <taxon>Eubacterium</taxon>
    </lineage>
</organism>
<evidence type="ECO:0000313" key="2">
    <source>
        <dbReference type="EMBL" id="CUN17814.1"/>
    </source>
</evidence>
<accession>A0A173USM5</accession>
<dbReference type="PANTHER" id="PTHR32329">
    <property type="entry name" value="BIFUNCTIONAL PROTEIN [INCLUDES 2-HYDROXYACYL-COA DEHYDRATASE (N-TER) AND ITS ACTIVATOR DOMAIN (C_TERM)-RELATED"/>
    <property type="match status" value="1"/>
</dbReference>
<dbReference type="Pfam" id="PF09989">
    <property type="entry name" value="DUF2229"/>
    <property type="match status" value="1"/>
</dbReference>
<evidence type="ECO:0000259" key="1">
    <source>
        <dbReference type="Pfam" id="PF09989"/>
    </source>
</evidence>
<dbReference type="OrthoDB" id="9780120at2"/>
<dbReference type="InterPro" id="IPR051805">
    <property type="entry name" value="Dehydratase_Activator_Redct"/>
</dbReference>
<dbReference type="GeneID" id="97391961"/>
<protein>
    <submittedName>
        <fullName evidence="2">Uncharacterized protein conserved in bacteria</fullName>
    </submittedName>
</protein>
<dbReference type="PANTHER" id="PTHR32329:SF2">
    <property type="entry name" value="BIFUNCTIONAL PROTEIN [INCLUDES 2-HYDROXYACYL-COA DEHYDRATASE (N-TER) AND ITS ACTIVATOR DOMAIN (C_TERM)"/>
    <property type="match status" value="1"/>
</dbReference>
<dbReference type="Proteomes" id="UP000095492">
    <property type="component" value="Unassembled WGS sequence"/>
</dbReference>
<dbReference type="Gene3D" id="3.40.50.11900">
    <property type="match status" value="1"/>
</dbReference>
<feature type="domain" description="DUF2229" evidence="1">
    <location>
        <begin position="2"/>
        <end position="207"/>
    </location>
</feature>
<dbReference type="InterPro" id="IPR018709">
    <property type="entry name" value="CoA_activase_DUF2229"/>
</dbReference>
<reference evidence="2 3" key="1">
    <citation type="submission" date="2015-09" db="EMBL/GenBank/DDBJ databases">
        <authorList>
            <consortium name="Pathogen Informatics"/>
        </authorList>
    </citation>
    <scope>NUCLEOTIDE SEQUENCE [LARGE SCALE GENOMIC DNA]</scope>
    <source>
        <strain evidence="2 3">2789STDY5608891</strain>
    </source>
</reference>
<dbReference type="STRING" id="39490.ERS852448_02231"/>
<dbReference type="EMBL" id="CYYA01000016">
    <property type="protein sequence ID" value="CUN17814.1"/>
    <property type="molecule type" value="Genomic_DNA"/>
</dbReference>
<dbReference type="RefSeq" id="WP_055290566.1">
    <property type="nucleotide sequence ID" value="NZ_CAXUGT010000001.1"/>
</dbReference>
<evidence type="ECO:0000313" key="3">
    <source>
        <dbReference type="Proteomes" id="UP000095492"/>
    </source>
</evidence>
<dbReference type="AlphaFoldDB" id="A0A173USM5"/>
<proteinExistence type="predicted"/>